<evidence type="ECO:0000256" key="2">
    <source>
        <dbReference type="ARBA" id="ARBA00022670"/>
    </source>
</evidence>
<feature type="chain" id="PRO_5038568794" evidence="5">
    <location>
        <begin position="19"/>
        <end position="351"/>
    </location>
</feature>
<dbReference type="Pfam" id="PF01471">
    <property type="entry name" value="PG_binding_1"/>
    <property type="match status" value="2"/>
</dbReference>
<evidence type="ECO:0000313" key="7">
    <source>
        <dbReference type="EMBL" id="TQL57834.1"/>
    </source>
</evidence>
<comment type="similarity">
    <text evidence="1">Belongs to the peptidase C40 family.</text>
</comment>
<dbReference type="InterPro" id="IPR051794">
    <property type="entry name" value="PG_Endopeptidase_C40"/>
</dbReference>
<organism evidence="7 8">
    <name type="scientific">Propioniferax innocua</name>
    <dbReference type="NCBI Taxonomy" id="1753"/>
    <lineage>
        <taxon>Bacteria</taxon>
        <taxon>Bacillati</taxon>
        <taxon>Actinomycetota</taxon>
        <taxon>Actinomycetes</taxon>
        <taxon>Propionibacteriales</taxon>
        <taxon>Propionibacteriaceae</taxon>
        <taxon>Propioniferax</taxon>
    </lineage>
</organism>
<dbReference type="EMBL" id="VFOR01000002">
    <property type="protein sequence ID" value="TQL57834.1"/>
    <property type="molecule type" value="Genomic_DNA"/>
</dbReference>
<dbReference type="InterPro" id="IPR002477">
    <property type="entry name" value="Peptidoglycan-bd-like"/>
</dbReference>
<evidence type="ECO:0000313" key="8">
    <source>
        <dbReference type="Proteomes" id="UP000316196"/>
    </source>
</evidence>
<dbReference type="SUPFAM" id="SSF54001">
    <property type="entry name" value="Cysteine proteinases"/>
    <property type="match status" value="1"/>
</dbReference>
<feature type="signal peptide" evidence="5">
    <location>
        <begin position="1"/>
        <end position="18"/>
    </location>
</feature>
<dbReference type="Gene3D" id="1.10.101.10">
    <property type="entry name" value="PGBD-like superfamily/PGBD"/>
    <property type="match status" value="2"/>
</dbReference>
<dbReference type="InterPro" id="IPR036365">
    <property type="entry name" value="PGBD-like_sf"/>
</dbReference>
<evidence type="ECO:0000256" key="1">
    <source>
        <dbReference type="ARBA" id="ARBA00007074"/>
    </source>
</evidence>
<feature type="domain" description="NlpC/P60" evidence="6">
    <location>
        <begin position="205"/>
        <end position="351"/>
    </location>
</feature>
<keyword evidence="4" id="KW-0788">Thiol protease</keyword>
<dbReference type="GO" id="GO:0006508">
    <property type="term" value="P:proteolysis"/>
    <property type="evidence" value="ECO:0007669"/>
    <property type="project" value="UniProtKB-KW"/>
</dbReference>
<sequence length="351" mass="36682">MKKIAALIASCAAAAAFAVPATLSLTPPADNAVAATATSAVDYPIVLKEGMRGKDVTALQLMLRYSSPDLKVDGVFGADTKAAVIAKQKAAGIAADGVAGDDTLNALMVKVRSGDRSLATAATQTLLNKHGASIEVDGVAGTATMGAIKEFQSKKGLQVDGVVGPNTWSALYGEPQSDSAPVPNERAQVAEYAKKFVNGDAIPAKTLEGGVTTQPWKGGVIPYTWSGGHAKGIGPTVGNCDSWRKDYRCLAEERVGVDCSGFARWAYALAYGKDVLGPSSSKHQAKKGQVIKRSELQPGDAVFYGNSTDSIYHVAIYIGDGKVAHTYSQKHDPAIDTIDDAAGGNPYFRRY</sequence>
<dbReference type="PANTHER" id="PTHR47359">
    <property type="entry name" value="PEPTIDOGLYCAN DL-ENDOPEPTIDASE CWLO"/>
    <property type="match status" value="1"/>
</dbReference>
<dbReference type="Gene3D" id="3.90.1720.10">
    <property type="entry name" value="endopeptidase domain like (from Nostoc punctiforme)"/>
    <property type="match status" value="1"/>
</dbReference>
<evidence type="ECO:0000259" key="6">
    <source>
        <dbReference type="PROSITE" id="PS51935"/>
    </source>
</evidence>
<dbReference type="PROSITE" id="PS51935">
    <property type="entry name" value="NLPC_P60"/>
    <property type="match status" value="1"/>
</dbReference>
<protein>
    <submittedName>
        <fullName evidence="7">Peptidoglycan hydrolase-like protein with peptidoglycan-binding domain</fullName>
    </submittedName>
</protein>
<dbReference type="GO" id="GO:0008234">
    <property type="term" value="F:cysteine-type peptidase activity"/>
    <property type="evidence" value="ECO:0007669"/>
    <property type="project" value="UniProtKB-KW"/>
</dbReference>
<dbReference type="RefSeq" id="WP_142093662.1">
    <property type="nucleotide sequence ID" value="NZ_BAAAMD010000004.1"/>
</dbReference>
<keyword evidence="3 7" id="KW-0378">Hydrolase</keyword>
<comment type="caution">
    <text evidence="7">The sequence shown here is derived from an EMBL/GenBank/DDBJ whole genome shotgun (WGS) entry which is preliminary data.</text>
</comment>
<evidence type="ECO:0000256" key="5">
    <source>
        <dbReference type="SAM" id="SignalP"/>
    </source>
</evidence>
<gene>
    <name evidence="7" type="ORF">FB460_1679</name>
</gene>
<evidence type="ECO:0000256" key="4">
    <source>
        <dbReference type="ARBA" id="ARBA00022807"/>
    </source>
</evidence>
<proteinExistence type="inferred from homology"/>
<keyword evidence="8" id="KW-1185">Reference proteome</keyword>
<evidence type="ECO:0000256" key="3">
    <source>
        <dbReference type="ARBA" id="ARBA00022801"/>
    </source>
</evidence>
<dbReference type="OrthoDB" id="9815928at2"/>
<name>A0A542ZBW4_9ACTN</name>
<dbReference type="InterPro" id="IPR036366">
    <property type="entry name" value="PGBDSf"/>
</dbReference>
<dbReference type="PANTHER" id="PTHR47359:SF3">
    <property type="entry name" value="NLP_P60 DOMAIN-CONTAINING PROTEIN-RELATED"/>
    <property type="match status" value="1"/>
</dbReference>
<dbReference type="SUPFAM" id="SSF47090">
    <property type="entry name" value="PGBD-like"/>
    <property type="match status" value="2"/>
</dbReference>
<dbReference type="InterPro" id="IPR038765">
    <property type="entry name" value="Papain-like_cys_pep_sf"/>
</dbReference>
<dbReference type="Pfam" id="PF00877">
    <property type="entry name" value="NLPC_P60"/>
    <property type="match status" value="1"/>
</dbReference>
<reference evidence="7 8" key="1">
    <citation type="submission" date="2019-06" db="EMBL/GenBank/DDBJ databases">
        <title>Sequencing the genomes of 1000 actinobacteria strains.</title>
        <authorList>
            <person name="Klenk H.-P."/>
        </authorList>
    </citation>
    <scope>NUCLEOTIDE SEQUENCE [LARGE SCALE GENOMIC DNA]</scope>
    <source>
        <strain evidence="7 8">DSM 8251</strain>
    </source>
</reference>
<accession>A0A542ZBW4</accession>
<keyword evidence="2" id="KW-0645">Protease</keyword>
<keyword evidence="5" id="KW-0732">Signal</keyword>
<dbReference type="InterPro" id="IPR000064">
    <property type="entry name" value="NLP_P60_dom"/>
</dbReference>
<dbReference type="AlphaFoldDB" id="A0A542ZBW4"/>
<dbReference type="Proteomes" id="UP000316196">
    <property type="component" value="Unassembled WGS sequence"/>
</dbReference>